<evidence type="ECO:0000256" key="1">
    <source>
        <dbReference type="ARBA" id="ARBA00005568"/>
    </source>
</evidence>
<comment type="similarity">
    <text evidence="1">Belongs to the HpcH/HpaI aldolase family.</text>
</comment>
<dbReference type="PANTHER" id="PTHR30502">
    <property type="entry name" value="2-KETO-3-DEOXY-L-RHAMNONATE ALDOLASE"/>
    <property type="match status" value="1"/>
</dbReference>
<dbReference type="Pfam" id="PF03328">
    <property type="entry name" value="HpcH_HpaI"/>
    <property type="match status" value="1"/>
</dbReference>
<evidence type="ECO:0000256" key="3">
    <source>
        <dbReference type="ARBA" id="ARBA00023239"/>
    </source>
</evidence>
<dbReference type="InterPro" id="IPR015813">
    <property type="entry name" value="Pyrv/PenolPyrv_kinase-like_dom"/>
</dbReference>
<dbReference type="PANTHER" id="PTHR30502:SF0">
    <property type="entry name" value="PHOSPHOENOLPYRUVATE CARBOXYLASE FAMILY PROTEIN"/>
    <property type="match status" value="1"/>
</dbReference>
<dbReference type="InterPro" id="IPR040442">
    <property type="entry name" value="Pyrv_kinase-like_dom_sf"/>
</dbReference>
<dbReference type="GO" id="GO:0005737">
    <property type="term" value="C:cytoplasm"/>
    <property type="evidence" value="ECO:0007669"/>
    <property type="project" value="TreeGrafter"/>
</dbReference>
<dbReference type="GO" id="GO:0016832">
    <property type="term" value="F:aldehyde-lyase activity"/>
    <property type="evidence" value="ECO:0007669"/>
    <property type="project" value="TreeGrafter"/>
</dbReference>
<evidence type="ECO:0000313" key="6">
    <source>
        <dbReference type="Proteomes" id="UP000541426"/>
    </source>
</evidence>
<dbReference type="Gene3D" id="3.20.20.60">
    <property type="entry name" value="Phosphoenolpyruvate-binding domains"/>
    <property type="match status" value="1"/>
</dbReference>
<dbReference type="SUPFAM" id="SSF51621">
    <property type="entry name" value="Phosphoenolpyruvate/pyruvate domain"/>
    <property type="match status" value="1"/>
</dbReference>
<keyword evidence="3" id="KW-0456">Lyase</keyword>
<dbReference type="InterPro" id="IPR050251">
    <property type="entry name" value="HpcH-HpaI_aldolase"/>
</dbReference>
<organism evidence="5 6">
    <name type="scientific">Sagittula marina</name>
    <dbReference type="NCBI Taxonomy" id="943940"/>
    <lineage>
        <taxon>Bacteria</taxon>
        <taxon>Pseudomonadati</taxon>
        <taxon>Pseudomonadota</taxon>
        <taxon>Alphaproteobacteria</taxon>
        <taxon>Rhodobacterales</taxon>
        <taxon>Roseobacteraceae</taxon>
        <taxon>Sagittula</taxon>
    </lineage>
</organism>
<dbReference type="Proteomes" id="UP000541426">
    <property type="component" value="Unassembled WGS sequence"/>
</dbReference>
<evidence type="ECO:0000256" key="2">
    <source>
        <dbReference type="ARBA" id="ARBA00022723"/>
    </source>
</evidence>
<comment type="caution">
    <text evidence="5">The sequence shown here is derived from an EMBL/GenBank/DDBJ whole genome shotgun (WGS) entry which is preliminary data.</text>
</comment>
<dbReference type="GO" id="GO:0046872">
    <property type="term" value="F:metal ion binding"/>
    <property type="evidence" value="ECO:0007669"/>
    <property type="project" value="UniProtKB-KW"/>
</dbReference>
<dbReference type="EMBL" id="JACIEJ010000016">
    <property type="protein sequence ID" value="MBB3988114.1"/>
    <property type="molecule type" value="Genomic_DNA"/>
</dbReference>
<name>A0A7W6GW65_9RHOB</name>
<keyword evidence="6" id="KW-1185">Reference proteome</keyword>
<accession>A0A7W6GW65</accession>
<dbReference type="AlphaFoldDB" id="A0A7W6GW65"/>
<proteinExistence type="inferred from homology"/>
<evidence type="ECO:0000313" key="5">
    <source>
        <dbReference type="EMBL" id="MBB3988114.1"/>
    </source>
</evidence>
<reference evidence="5 6" key="1">
    <citation type="submission" date="2020-08" db="EMBL/GenBank/DDBJ databases">
        <title>Genomic Encyclopedia of Type Strains, Phase IV (KMG-IV): sequencing the most valuable type-strain genomes for metagenomic binning, comparative biology and taxonomic classification.</title>
        <authorList>
            <person name="Goeker M."/>
        </authorList>
    </citation>
    <scope>NUCLEOTIDE SEQUENCE [LARGE SCALE GENOMIC DNA]</scope>
    <source>
        <strain evidence="5 6">DSM 102235</strain>
    </source>
</reference>
<feature type="domain" description="HpcH/HpaI aldolase/citrate lyase" evidence="4">
    <location>
        <begin position="20"/>
        <end position="241"/>
    </location>
</feature>
<evidence type="ECO:0000259" key="4">
    <source>
        <dbReference type="Pfam" id="PF03328"/>
    </source>
</evidence>
<gene>
    <name evidence="5" type="ORF">GGQ68_004470</name>
</gene>
<dbReference type="InterPro" id="IPR005000">
    <property type="entry name" value="Aldolase/citrate-lyase_domain"/>
</dbReference>
<sequence>MDISNPFKARLKAGQNVPLGTWLMTGAPSTAEALGRLGFDFLVLDMEHVPVGITETADLLRAIAVTPARALVRLPWNDPVMIKRVLDAGAQSIMLPFVQTAEEARAAVSAAKYPPVGTRGVAAVHRSSGYGAATDYLKRANDETCVIIQLETPEALAALPEIAKVEGLDGVFVGPGDMAAAMGYIGQIGHPEVQKMLADAARQAREVGLPVGIVGPTPEMVRNFIDMGYSFAAIGSDMALMTGRAREVLSALGSDVAKPAPAGQSAY</sequence>
<protein>
    <submittedName>
        <fullName evidence="5">2-keto-3-deoxy-L-rhamnonate aldolase RhmA</fullName>
    </submittedName>
</protein>
<keyword evidence="2" id="KW-0479">Metal-binding</keyword>
<dbReference type="RefSeq" id="WP_183969693.1">
    <property type="nucleotide sequence ID" value="NZ_BAABBZ010000017.1"/>
</dbReference>